<accession>A0A248K287</accession>
<dbReference type="GO" id="GO:0008713">
    <property type="term" value="F:ADP-heptose-lipopolysaccharide heptosyltransferase activity"/>
    <property type="evidence" value="ECO:0007669"/>
    <property type="project" value="TreeGrafter"/>
</dbReference>
<proteinExistence type="predicted"/>
<dbReference type="PANTHER" id="PTHR30160">
    <property type="entry name" value="TETRAACYLDISACCHARIDE 4'-KINASE-RELATED"/>
    <property type="match status" value="1"/>
</dbReference>
<reference evidence="5 6" key="1">
    <citation type="submission" date="2017-06" db="EMBL/GenBank/DDBJ databases">
        <title>Complete genome sequence of Nitrospirillum amazonense strain CBAmC, an endophytic nitrogen-fixing and plant growth-promoting bacterium, isolated from sugarcane.</title>
        <authorList>
            <person name="Schwab S."/>
            <person name="dos Santos Teixeira K.R."/>
            <person name="Simoes Araujo J.L."/>
            <person name="Soares Vidal M."/>
            <person name="Borges de Freitas H.R."/>
            <person name="Rivello Crivelaro A.L."/>
            <person name="Bueno de Camargo Nunes A."/>
            <person name="dos Santos C.M."/>
            <person name="Palmeira da Silva Rosa D."/>
            <person name="da Silva Padilha D."/>
            <person name="da Silva E."/>
            <person name="Araujo Terra L."/>
            <person name="Soares Mendes V."/>
            <person name="Farinelli L."/>
            <person name="Magalhaes Cruz L."/>
            <person name="Baldani J.I."/>
        </authorList>
    </citation>
    <scope>NUCLEOTIDE SEQUENCE [LARGE SCALE GENOMIC DNA]</scope>
    <source>
        <strain evidence="5 6">CBAmC</strain>
    </source>
</reference>
<dbReference type="Gene3D" id="3.40.50.2000">
    <property type="entry name" value="Glycogen Phosphorylase B"/>
    <property type="match status" value="2"/>
</dbReference>
<evidence type="ECO:0000256" key="2">
    <source>
        <dbReference type="ARBA" id="ARBA00022679"/>
    </source>
</evidence>
<evidence type="ECO:0000313" key="5">
    <source>
        <dbReference type="EMBL" id="ASG25085.1"/>
    </source>
</evidence>
<dbReference type="InterPro" id="IPR001173">
    <property type="entry name" value="Glyco_trans_2-like"/>
</dbReference>
<dbReference type="InterPro" id="IPR029044">
    <property type="entry name" value="Nucleotide-diphossugar_trans"/>
</dbReference>
<keyword evidence="2" id="KW-0808">Transferase</keyword>
<dbReference type="PANTHER" id="PTHR30160:SF1">
    <property type="entry name" value="LIPOPOLYSACCHARIDE 1,2-N-ACETYLGLUCOSAMINETRANSFERASE-RELATED"/>
    <property type="match status" value="1"/>
</dbReference>
<dbReference type="KEGG" id="nao:Y958_29370"/>
<protein>
    <recommendedName>
        <fullName evidence="4">Glycosyltransferase 2-like domain-containing protein</fullName>
    </recommendedName>
</protein>
<dbReference type="InterPro" id="IPR002201">
    <property type="entry name" value="Glyco_trans_9"/>
</dbReference>
<dbReference type="GO" id="GO:0009244">
    <property type="term" value="P:lipopolysaccharide core region biosynthetic process"/>
    <property type="evidence" value="ECO:0007669"/>
    <property type="project" value="TreeGrafter"/>
</dbReference>
<feature type="domain" description="Glycosyltransferase 2-like" evidence="4">
    <location>
        <begin position="541"/>
        <end position="655"/>
    </location>
</feature>
<evidence type="ECO:0000313" key="6">
    <source>
        <dbReference type="Proteomes" id="UP000197153"/>
    </source>
</evidence>
<dbReference type="CDD" id="cd03789">
    <property type="entry name" value="GT9_LPS_heptosyltransferase"/>
    <property type="match status" value="1"/>
</dbReference>
<dbReference type="Proteomes" id="UP000197153">
    <property type="component" value="Chromosome 4"/>
</dbReference>
<dbReference type="Gene3D" id="3.90.550.10">
    <property type="entry name" value="Spore Coat Polysaccharide Biosynthesis Protein SpsA, Chain A"/>
    <property type="match status" value="1"/>
</dbReference>
<dbReference type="Pfam" id="PF01075">
    <property type="entry name" value="Glyco_transf_9"/>
    <property type="match status" value="1"/>
</dbReference>
<dbReference type="AlphaFoldDB" id="A0A248K287"/>
<dbReference type="SUPFAM" id="SSF53756">
    <property type="entry name" value="UDP-Glycosyltransferase/glycogen phosphorylase"/>
    <property type="match status" value="1"/>
</dbReference>
<dbReference type="GO" id="GO:0005829">
    <property type="term" value="C:cytosol"/>
    <property type="evidence" value="ECO:0007669"/>
    <property type="project" value="TreeGrafter"/>
</dbReference>
<gene>
    <name evidence="5" type="ORF">Y958_29370</name>
</gene>
<evidence type="ECO:0000259" key="4">
    <source>
        <dbReference type="Pfam" id="PF00535"/>
    </source>
</evidence>
<dbReference type="Pfam" id="PF00535">
    <property type="entry name" value="Glycos_transf_2"/>
    <property type="match status" value="1"/>
</dbReference>
<dbReference type="SUPFAM" id="SSF53448">
    <property type="entry name" value="Nucleotide-diphospho-sugar transferases"/>
    <property type="match status" value="1"/>
</dbReference>
<evidence type="ECO:0000256" key="3">
    <source>
        <dbReference type="SAM" id="MobiDB-lite"/>
    </source>
</evidence>
<keyword evidence="1" id="KW-0328">Glycosyltransferase</keyword>
<dbReference type="InterPro" id="IPR051199">
    <property type="entry name" value="LPS_LOS_Heptosyltrfase"/>
</dbReference>
<name>A0A248K287_9PROT</name>
<organism evidence="5 6">
    <name type="scientific">Nitrospirillum viridazoti CBAmc</name>
    <dbReference type="NCBI Taxonomy" id="1441467"/>
    <lineage>
        <taxon>Bacteria</taxon>
        <taxon>Pseudomonadati</taxon>
        <taxon>Pseudomonadota</taxon>
        <taxon>Alphaproteobacteria</taxon>
        <taxon>Rhodospirillales</taxon>
        <taxon>Azospirillaceae</taxon>
        <taxon>Nitrospirillum</taxon>
        <taxon>Nitrospirillum viridazoti</taxon>
    </lineage>
</organism>
<sequence length="1194" mass="130445">MSGIDQNTSTNLGKFQLERHPDREGCLNYYGEVVSVGGWAVLPDGLHSFDVFYNEVLLTSIRPNGERKDVQTAFPLLPNALISGFKAEISLAAVPAEARDGAVLSFRMRRSGEILHEATVTLVKGLPTGEFHLDNARFDNGVLQTSTTNIHLVGWVVAQEAIRSISAHLGDDTVMPVQFGIPRADVLAVRRTNPNGLNTGFSLFIPELPEGTLDLKFRIELKTGHVLERGYTMKATRSAEDNRAACARTYAERRFWELVAARRMAGDGERSHPPDTDTLWAVVILQADRADGQSVDTAAAFEATLASVRKVHSGGWHIQALVPAEFSEAGGPADRMATDKGDLVYRDTTRLRSLLAGLATRRTGATFVSFLTPGETLDRIAPAVLAAHGCGDDIDLLYWDERATIAGRPSLLRKTPGAPFITAFHMNFVGRGWAARLTKATLATLAADGLELFIAGHPLDRFYHQPQRCHHVAESLSTTLYASDLRDLSPVEREARSRVLAGITPRYGAILPLEPGTDFKGAGPAPLRLAADLKAAPPLVSIIIPTKGVRGRVFKCLEDLRYRTSYKAIEIVVLDHIDFKPETLDDKNRLRDLADIVIPVVGPFNWSRFNNMATALSSGDVFVFLNDDVEVVDEDWIEQLLAYLNLPAIGAVGPRLLLAGGRMVQSAGVSLMSHAGWARNDFAFSTADHPLATSVNQVPRNCTSLLGAAIAVPRDLFLSMEGFEEGLALTFNDLDFHMRLRDRGHQVAVVPQAELVHHEKTSRAELVESEMEPLYWERWRAHHAAGDPYWHPDLERESGIYKVDPEPVETIWSAGIAGVRSEVRRMLLLRMDHVGDFVLTLPAFRQLRNAFPKASIEVVVGAWNRDLAVQSGLFDVVHVFNLYAARSGDGRALGSDAAAGELSNLFHGQSYDLAVDFRADGDTRFLLKHIAATTRAGYSQGVSFPWLDVSVEWEGNLPQWRKSANGAVQMRRLVSALELAFPEAETTSPSFWGDGQPKSFAGDERRLIVLHPFAGNDIKMWPAAHWAGLVSMMVAAGFTVEIVGTPAEKAAYATMVDDLVAVGATDRIGQFTLPELVTYIGGADCFVGSDSGPKHIAASTGIPTVAVQSGFVDPVTWSPFNALGVSVVKRVSCAPCYLDDVRLCGRNHDCMRKIFPAQVFRHVASLSGRGRAASQQPARTPVTPPARPRRSFAS</sequence>
<evidence type="ECO:0000256" key="1">
    <source>
        <dbReference type="ARBA" id="ARBA00022676"/>
    </source>
</evidence>
<keyword evidence="6" id="KW-1185">Reference proteome</keyword>
<dbReference type="EMBL" id="CP022113">
    <property type="protein sequence ID" value="ASG25085.1"/>
    <property type="molecule type" value="Genomic_DNA"/>
</dbReference>
<feature type="region of interest" description="Disordered" evidence="3">
    <location>
        <begin position="1168"/>
        <end position="1194"/>
    </location>
</feature>